<name>A0ABD0JZP5_9CAEN</name>
<dbReference type="SUPFAM" id="SSF57256">
    <property type="entry name" value="Elafin-like"/>
    <property type="match status" value="2"/>
</dbReference>
<evidence type="ECO:0000256" key="1">
    <source>
        <dbReference type="SAM" id="MobiDB-lite"/>
    </source>
</evidence>
<sequence>DNNYTSSGYGPVVEGGEEDPEGGAGMTDVSVAGVCPRPQDPPGPCVQQCRHHSDCRANHACCHNGCGHTCTFLRPDTVVKPGSCPRGDFRQRTSFQCDDSCQADGDCPGNQKCCRSACGMTCRVPCFYWLASNSRVRPPWRLSQRCSRSFFLL</sequence>
<dbReference type="PANTHER" id="PTHR19441:SF95">
    <property type="entry name" value="PERLWAPIN ISOFORM X1"/>
    <property type="match status" value="1"/>
</dbReference>
<evidence type="ECO:0000313" key="3">
    <source>
        <dbReference type="EMBL" id="KAK7480278.1"/>
    </source>
</evidence>
<dbReference type="CDD" id="cd00199">
    <property type="entry name" value="WAP"/>
    <property type="match status" value="1"/>
</dbReference>
<dbReference type="EMBL" id="JACVVK020000284">
    <property type="protein sequence ID" value="KAK7480278.1"/>
    <property type="molecule type" value="Genomic_DNA"/>
</dbReference>
<keyword evidence="4" id="KW-1185">Reference proteome</keyword>
<dbReference type="Pfam" id="PF00095">
    <property type="entry name" value="WAP"/>
    <property type="match status" value="2"/>
</dbReference>
<dbReference type="SMART" id="SM00217">
    <property type="entry name" value="WAP"/>
    <property type="match status" value="2"/>
</dbReference>
<dbReference type="Proteomes" id="UP001519460">
    <property type="component" value="Unassembled WGS sequence"/>
</dbReference>
<feature type="domain" description="WAP" evidence="2">
    <location>
        <begin position="77"/>
        <end position="126"/>
    </location>
</feature>
<dbReference type="InterPro" id="IPR050514">
    <property type="entry name" value="WAP_four-disulfide_core"/>
</dbReference>
<proteinExistence type="predicted"/>
<accession>A0ABD0JZP5</accession>
<dbReference type="FunFam" id="4.10.75.10:FF:000001">
    <property type="entry name" value="Anosmin 1"/>
    <property type="match status" value="1"/>
</dbReference>
<dbReference type="InterPro" id="IPR036645">
    <property type="entry name" value="Elafin-like_sf"/>
</dbReference>
<dbReference type="AlphaFoldDB" id="A0ABD0JZP5"/>
<dbReference type="InterPro" id="IPR008197">
    <property type="entry name" value="WAP_dom"/>
</dbReference>
<evidence type="ECO:0000313" key="4">
    <source>
        <dbReference type="Proteomes" id="UP001519460"/>
    </source>
</evidence>
<dbReference type="Gene3D" id="4.10.75.10">
    <property type="entry name" value="Elafin-like"/>
    <property type="match status" value="2"/>
</dbReference>
<feature type="region of interest" description="Disordered" evidence="1">
    <location>
        <begin position="1"/>
        <end position="33"/>
    </location>
</feature>
<gene>
    <name evidence="3" type="ORF">BaRGS_00028446</name>
</gene>
<comment type="caution">
    <text evidence="3">The sequence shown here is derived from an EMBL/GenBank/DDBJ whole genome shotgun (WGS) entry which is preliminary data.</text>
</comment>
<dbReference type="PANTHER" id="PTHR19441">
    <property type="entry name" value="WHEY ACDIC PROTEIN WAP"/>
    <property type="match status" value="1"/>
</dbReference>
<organism evidence="3 4">
    <name type="scientific">Batillaria attramentaria</name>
    <dbReference type="NCBI Taxonomy" id="370345"/>
    <lineage>
        <taxon>Eukaryota</taxon>
        <taxon>Metazoa</taxon>
        <taxon>Spiralia</taxon>
        <taxon>Lophotrochozoa</taxon>
        <taxon>Mollusca</taxon>
        <taxon>Gastropoda</taxon>
        <taxon>Caenogastropoda</taxon>
        <taxon>Sorbeoconcha</taxon>
        <taxon>Cerithioidea</taxon>
        <taxon>Batillariidae</taxon>
        <taxon>Batillaria</taxon>
    </lineage>
</organism>
<feature type="non-terminal residue" evidence="3">
    <location>
        <position position="1"/>
    </location>
</feature>
<evidence type="ECO:0000259" key="2">
    <source>
        <dbReference type="PROSITE" id="PS51390"/>
    </source>
</evidence>
<protein>
    <recommendedName>
        <fullName evidence="2">WAP domain-containing protein</fullName>
    </recommendedName>
</protein>
<dbReference type="PRINTS" id="PR00003">
    <property type="entry name" value="4DISULPHCORE"/>
</dbReference>
<dbReference type="PROSITE" id="PS51390">
    <property type="entry name" value="WAP"/>
    <property type="match status" value="2"/>
</dbReference>
<reference evidence="3 4" key="1">
    <citation type="journal article" date="2023" name="Sci. Data">
        <title>Genome assembly of the Korean intertidal mud-creeper Batillaria attramentaria.</title>
        <authorList>
            <person name="Patra A.K."/>
            <person name="Ho P.T."/>
            <person name="Jun S."/>
            <person name="Lee S.J."/>
            <person name="Kim Y."/>
            <person name="Won Y.J."/>
        </authorList>
    </citation>
    <scope>NUCLEOTIDE SEQUENCE [LARGE SCALE GENOMIC DNA]</scope>
    <source>
        <strain evidence="3">Wonlab-2016</strain>
    </source>
</reference>
<feature type="domain" description="WAP" evidence="2">
    <location>
        <begin position="28"/>
        <end position="76"/>
    </location>
</feature>